<dbReference type="CDD" id="cd12148">
    <property type="entry name" value="fungal_TF_MHR"/>
    <property type="match status" value="1"/>
</dbReference>
<dbReference type="InterPro" id="IPR050613">
    <property type="entry name" value="Sec_Metabolite_Reg"/>
</dbReference>
<dbReference type="PANTHER" id="PTHR31001">
    <property type="entry name" value="UNCHARACTERIZED TRANSCRIPTIONAL REGULATORY PROTEIN"/>
    <property type="match status" value="1"/>
</dbReference>
<feature type="compositionally biased region" description="Basic and acidic residues" evidence="4">
    <location>
        <begin position="169"/>
        <end position="187"/>
    </location>
</feature>
<sequence length="814" mass="91345">MPGGAFSGVACADQFSIATSTQSDDSLDAHIQAQMQKIHTSHGLCQTPPSAMDPPNFFAKNSQSPVLGSTSSAKPYSTGGRQRVISSCLTCRRRKVKCDHVHPVCGACMRGNHTCTYATDQGLGQPAPGRIVKPVFSTAGKGGKVSDVQARLDRLELLLEQAVSTKATPSRERPPHKREPSGHDSDRNPTPSSTGSHGGGISSDNHGGTLLLDEGQSQFVSSLHYALLAEEQIHDIKALLSNRDPEEDGDAPTRNSLVHLLSLGRSRVEVPLRQLLPPAPHRDALLDIYFSSVDPMVRITHKPTLLRKFSSYVQDTQPIAWAIFFSAINTLPPVVCKERFGENKEDLLYRYELGVEISLARENYMTTSSLEVLQGLVLWLTCMTREDDMGKAWALLGLTIRIALNQGLHRDPSLFHSGSMDSITTELRRRLWCQICHLEYRAAECKGQEPSIHDEDFTTMLPRNVEDEDLVEGSPSDTGPYDQDRFTTMTFQLVRFMGMRALRRIVQNTYRLERRMLESGLHGSSYPDPVHELQNIYEQIKIMAEQLHEENERKFLRHCNPSIPLQRLCLGLGSLLEWRCYLLFWLRMPRAYRDVVFPNDIRQSIFEKSINCVEALNNANIDVEAARFQWHIGGNAAFQSIMHILSELQNPSFNPPDRQRALRALRMSRLLKEDNNTKAWIAIKGMIDKVVGDQSIQARSAEPYSQLASPTPTSVPSQMPTYVNTLTPYPYQHTTQPYGVPNAPDMQEPQVLDSTGPQFNWDDVNFNTIVSNVPQQPQETPELDWGFWGEPVNFTDQVNIPFGYEADPQAPFLT</sequence>
<dbReference type="GO" id="GO:0006351">
    <property type="term" value="P:DNA-templated transcription"/>
    <property type="evidence" value="ECO:0007669"/>
    <property type="project" value="InterPro"/>
</dbReference>
<comment type="subcellular location">
    <subcellularLocation>
        <location evidence="1">Nucleus</location>
    </subcellularLocation>
</comment>
<dbReference type="PANTHER" id="PTHR31001:SF77">
    <property type="entry name" value="TRANSCRIPTION FACTOR, PUTATIVE (AFU_ORTHOLOGUE AFUA_3G12940)-RELATED"/>
    <property type="match status" value="1"/>
</dbReference>
<dbReference type="GO" id="GO:0005634">
    <property type="term" value="C:nucleus"/>
    <property type="evidence" value="ECO:0007669"/>
    <property type="project" value="UniProtKB-SubCell"/>
</dbReference>
<reference evidence="6" key="1">
    <citation type="journal article" date="2020" name="Stud. Mycol.">
        <title>101 Dothideomycetes genomes: a test case for predicting lifestyles and emergence of pathogens.</title>
        <authorList>
            <person name="Haridas S."/>
            <person name="Albert R."/>
            <person name="Binder M."/>
            <person name="Bloem J."/>
            <person name="Labutti K."/>
            <person name="Salamov A."/>
            <person name="Andreopoulos B."/>
            <person name="Baker S."/>
            <person name="Barry K."/>
            <person name="Bills G."/>
            <person name="Bluhm B."/>
            <person name="Cannon C."/>
            <person name="Castanera R."/>
            <person name="Culley D."/>
            <person name="Daum C."/>
            <person name="Ezra D."/>
            <person name="Gonzalez J."/>
            <person name="Henrissat B."/>
            <person name="Kuo A."/>
            <person name="Liang C."/>
            <person name="Lipzen A."/>
            <person name="Lutzoni F."/>
            <person name="Magnuson J."/>
            <person name="Mondo S."/>
            <person name="Nolan M."/>
            <person name="Ohm R."/>
            <person name="Pangilinan J."/>
            <person name="Park H.-J."/>
            <person name="Ramirez L."/>
            <person name="Alfaro M."/>
            <person name="Sun H."/>
            <person name="Tritt A."/>
            <person name="Yoshinaga Y."/>
            <person name="Zwiers L.-H."/>
            <person name="Turgeon B."/>
            <person name="Goodwin S."/>
            <person name="Spatafora J."/>
            <person name="Crous P."/>
            <person name="Grigoriev I."/>
        </authorList>
    </citation>
    <scope>NUCLEOTIDE SEQUENCE</scope>
    <source>
        <strain evidence="6">CBS 119925</strain>
    </source>
</reference>
<dbReference type="InterPro" id="IPR007219">
    <property type="entry name" value="XnlR_reg_dom"/>
</dbReference>
<gene>
    <name evidence="6" type="ORF">M011DRAFT_236973</name>
</gene>
<dbReference type="OrthoDB" id="424974at2759"/>
<evidence type="ECO:0000259" key="5">
    <source>
        <dbReference type="PROSITE" id="PS50048"/>
    </source>
</evidence>
<dbReference type="CDD" id="cd00067">
    <property type="entry name" value="GAL4"/>
    <property type="match status" value="1"/>
</dbReference>
<name>A0A6A6VI71_9PLEO</name>
<evidence type="ECO:0000256" key="1">
    <source>
        <dbReference type="ARBA" id="ARBA00004123"/>
    </source>
</evidence>
<evidence type="ECO:0000313" key="6">
    <source>
        <dbReference type="EMBL" id="KAF2750285.1"/>
    </source>
</evidence>
<feature type="region of interest" description="Disordered" evidence="4">
    <location>
        <begin position="162"/>
        <end position="210"/>
    </location>
</feature>
<keyword evidence="3" id="KW-0539">Nucleus</keyword>
<evidence type="ECO:0000256" key="4">
    <source>
        <dbReference type="SAM" id="MobiDB-lite"/>
    </source>
</evidence>
<dbReference type="GO" id="GO:0008270">
    <property type="term" value="F:zinc ion binding"/>
    <property type="evidence" value="ECO:0007669"/>
    <property type="project" value="InterPro"/>
</dbReference>
<dbReference type="AlphaFoldDB" id="A0A6A6VI71"/>
<evidence type="ECO:0000256" key="3">
    <source>
        <dbReference type="ARBA" id="ARBA00023242"/>
    </source>
</evidence>
<organism evidence="6 7">
    <name type="scientific">Sporormia fimetaria CBS 119925</name>
    <dbReference type="NCBI Taxonomy" id="1340428"/>
    <lineage>
        <taxon>Eukaryota</taxon>
        <taxon>Fungi</taxon>
        <taxon>Dikarya</taxon>
        <taxon>Ascomycota</taxon>
        <taxon>Pezizomycotina</taxon>
        <taxon>Dothideomycetes</taxon>
        <taxon>Pleosporomycetidae</taxon>
        <taxon>Pleosporales</taxon>
        <taxon>Sporormiaceae</taxon>
        <taxon>Sporormia</taxon>
    </lineage>
</organism>
<dbReference type="SUPFAM" id="SSF57701">
    <property type="entry name" value="Zn2/Cys6 DNA-binding domain"/>
    <property type="match status" value="1"/>
</dbReference>
<dbReference type="GO" id="GO:0003677">
    <property type="term" value="F:DNA binding"/>
    <property type="evidence" value="ECO:0007669"/>
    <property type="project" value="InterPro"/>
</dbReference>
<dbReference type="Gene3D" id="4.10.240.10">
    <property type="entry name" value="Zn(2)-C6 fungal-type DNA-binding domain"/>
    <property type="match status" value="1"/>
</dbReference>
<protein>
    <recommendedName>
        <fullName evidence="5">Zn(2)-C6 fungal-type domain-containing protein</fullName>
    </recommendedName>
</protein>
<keyword evidence="7" id="KW-1185">Reference proteome</keyword>
<dbReference type="EMBL" id="MU006564">
    <property type="protein sequence ID" value="KAF2750285.1"/>
    <property type="molecule type" value="Genomic_DNA"/>
</dbReference>
<dbReference type="PROSITE" id="PS50048">
    <property type="entry name" value="ZN2_CY6_FUNGAL_2"/>
    <property type="match status" value="1"/>
</dbReference>
<dbReference type="Proteomes" id="UP000799440">
    <property type="component" value="Unassembled WGS sequence"/>
</dbReference>
<dbReference type="SMART" id="SM00906">
    <property type="entry name" value="Fungal_trans"/>
    <property type="match status" value="1"/>
</dbReference>
<dbReference type="PROSITE" id="PS00463">
    <property type="entry name" value="ZN2_CY6_FUNGAL_1"/>
    <property type="match status" value="1"/>
</dbReference>
<evidence type="ECO:0000313" key="7">
    <source>
        <dbReference type="Proteomes" id="UP000799440"/>
    </source>
</evidence>
<keyword evidence="2" id="KW-0479">Metal-binding</keyword>
<accession>A0A6A6VI71</accession>
<evidence type="ECO:0000256" key="2">
    <source>
        <dbReference type="ARBA" id="ARBA00022723"/>
    </source>
</evidence>
<dbReference type="InterPro" id="IPR001138">
    <property type="entry name" value="Zn2Cys6_DnaBD"/>
</dbReference>
<dbReference type="InterPro" id="IPR036864">
    <property type="entry name" value="Zn2-C6_fun-type_DNA-bd_sf"/>
</dbReference>
<proteinExistence type="predicted"/>
<dbReference type="GO" id="GO:0000981">
    <property type="term" value="F:DNA-binding transcription factor activity, RNA polymerase II-specific"/>
    <property type="evidence" value="ECO:0007669"/>
    <property type="project" value="InterPro"/>
</dbReference>
<dbReference type="Pfam" id="PF00172">
    <property type="entry name" value="Zn_clus"/>
    <property type="match status" value="1"/>
</dbReference>
<feature type="domain" description="Zn(2)-C6 fungal-type" evidence="5">
    <location>
        <begin position="87"/>
        <end position="117"/>
    </location>
</feature>
<dbReference type="SMART" id="SM00066">
    <property type="entry name" value="GAL4"/>
    <property type="match status" value="1"/>
</dbReference>
<dbReference type="Pfam" id="PF04082">
    <property type="entry name" value="Fungal_trans"/>
    <property type="match status" value="1"/>
</dbReference>